<dbReference type="OrthoDB" id="8068875at2759"/>
<dbReference type="InterPro" id="IPR050409">
    <property type="entry name" value="E3_ubiq-protein_ligase"/>
</dbReference>
<evidence type="ECO:0000256" key="3">
    <source>
        <dbReference type="ARBA" id="ARBA00004906"/>
    </source>
</evidence>
<organism evidence="14 15">
    <name type="scientific">Cryomyces minteri</name>
    <dbReference type="NCBI Taxonomy" id="331657"/>
    <lineage>
        <taxon>Eukaryota</taxon>
        <taxon>Fungi</taxon>
        <taxon>Dikarya</taxon>
        <taxon>Ascomycota</taxon>
        <taxon>Pezizomycotina</taxon>
        <taxon>Dothideomycetes</taxon>
        <taxon>Dothideomycetes incertae sedis</taxon>
        <taxon>Cryomyces</taxon>
    </lineage>
</organism>
<feature type="active site" description="Glycyl thioester intermediate" evidence="11">
    <location>
        <position position="1041"/>
    </location>
</feature>
<gene>
    <name evidence="14" type="ORF">B0A49_10618</name>
</gene>
<feature type="compositionally biased region" description="Low complexity" evidence="12">
    <location>
        <begin position="373"/>
        <end position="388"/>
    </location>
</feature>
<dbReference type="Gene3D" id="3.90.1750.10">
    <property type="entry name" value="Hect, E3 ligase catalytic domains"/>
    <property type="match status" value="1"/>
</dbReference>
<dbReference type="PANTHER" id="PTHR11254:SF67">
    <property type="entry name" value="E3 UBIQUITIN-PROTEIN LIGASE HUWE1"/>
    <property type="match status" value="1"/>
</dbReference>
<dbReference type="EC" id="2.3.2.26" evidence="4"/>
<feature type="region of interest" description="Disordered" evidence="12">
    <location>
        <begin position="360"/>
        <end position="389"/>
    </location>
</feature>
<dbReference type="FunFam" id="3.30.2410.10:FF:000004">
    <property type="entry name" value="E3 ubiquitin-protein ligase HUWE1, variant"/>
    <property type="match status" value="1"/>
</dbReference>
<comment type="caution">
    <text evidence="14">The sequence shown here is derived from an EMBL/GenBank/DDBJ whole genome shotgun (WGS) entry which is preliminary data.</text>
</comment>
<dbReference type="AlphaFoldDB" id="A0A4U0WPE1"/>
<evidence type="ECO:0000313" key="15">
    <source>
        <dbReference type="Proteomes" id="UP000308768"/>
    </source>
</evidence>
<feature type="region of interest" description="Disordered" evidence="12">
    <location>
        <begin position="1"/>
        <end position="27"/>
    </location>
</feature>
<dbReference type="Pfam" id="PF14377">
    <property type="entry name" value="UBM"/>
    <property type="match status" value="2"/>
</dbReference>
<dbReference type="STRING" id="331657.A0A4U0WPE1"/>
<evidence type="ECO:0000256" key="4">
    <source>
        <dbReference type="ARBA" id="ARBA00012485"/>
    </source>
</evidence>
<dbReference type="FunFam" id="3.90.1750.10:FF:000003">
    <property type="entry name" value="E3 ubiquitin-protein ligase UPL1"/>
    <property type="match status" value="1"/>
</dbReference>
<feature type="compositionally biased region" description="Basic and acidic residues" evidence="12">
    <location>
        <begin position="360"/>
        <end position="372"/>
    </location>
</feature>
<comment type="catalytic activity">
    <reaction evidence="1">
        <text>S-ubiquitinyl-[E2 ubiquitin-conjugating enzyme]-L-cysteine + [acceptor protein]-L-lysine = [E2 ubiquitin-conjugating enzyme]-L-cysteine + N(6)-ubiquitinyl-[acceptor protein]-L-lysine.</text>
        <dbReference type="EC" id="2.3.2.26"/>
    </reaction>
</comment>
<dbReference type="SMART" id="SM00119">
    <property type="entry name" value="HECTc"/>
    <property type="match status" value="1"/>
</dbReference>
<sequence>ELRDEVITAQVQQQRSQAQAAGEEPSEISREFLEALPDEIREELLRQEGRDRRQRERQEARRRAEANGEVPASGRGPEEMDAANFLASLDPALRQVVLMEQDLTALAGMPPEIQAEARALGGRRLHQFMDMPRPDRARGWTLDDAPTPTLPPKKPQRRQIVQILDKAGVATLLRLMFIPLQGSARQSLNNILRDACENTQNRAEVVSGLLSILQDGSADVNAVERSFTQLSLRAKQPATQRTPQPLKRTSTGLVSSNYGDMSPLMVVQQCLSTLVFLTQYNPRIPTFFLTEHETATGFKSKATRKSKGKEKETKATKYPLNALLGLLDRKLVIESSTIMEQLADVLQNITHPLNMLLKKDKDKDKVEEKTSEEAASATAAIGEASTSTDVPMDLAAETDSGATAAGPSGEPAEPAAADLDNTKEDVTEKKGHRILTPPDIPDHNLRLVVHIIASRECSSKTFRDTLSLITNLSAIPGAKEIFGEELIHQAEKLGHSILKDLEDLYSQISVAKTGTDVQGMALSKFSPASSDQTKFLRVLTALDYIFDPKRADTLDKPSSSSAAEGLIPKVKEAILSTLYENSTFGPLWDKLSECLSAIRQRGNMFNVANILLPLVEALMVVCKNTTLKESPINKGAQKEMAMSTPPPESRMENLFFTFTEDHRKILNDLVRHNPKLMSGAFSLLVKNSKVLEFDNKRNYFNRRLHTRTEGRAPHGSLQLNVRRDQVFLDSFKSLYFKSADEMKYGKLNIRFSGEEGVDAGGVTREWFAVLSRQMFNPDYVLFNPVASDRTTFHPNQLSFINPEHLMFFKFIGRIIGKALYEGRVLDCHFSRAVYKRILGKPASVKDMETLDLDYYKSLLWIQENDITDITFETFSVEVDMFGEKKIVDLKEDGRNIPVTEENKHEYVRLVVEQRLYGSVKDQLQEFLKGFHDIISPELISIFNEQELELLISGLPDIDVDDWKNNSDYHNYTVASPQIQWFWRAVRSFDKEERAKLLQFVTGTSKVPLNGFKELEGMNGFSRFNIHRDYGSKDRLPSSHTCFNQLDLPEYDSYEVLRQQVYTAMTAGSEYFGFA</sequence>
<dbReference type="GO" id="GO:0005737">
    <property type="term" value="C:cytoplasm"/>
    <property type="evidence" value="ECO:0007669"/>
    <property type="project" value="TreeGrafter"/>
</dbReference>
<dbReference type="CDD" id="cd00078">
    <property type="entry name" value="HECTc"/>
    <property type="match status" value="1"/>
</dbReference>
<keyword evidence="7 11" id="KW-0833">Ubl conjugation pathway</keyword>
<feature type="compositionally biased region" description="Low complexity" evidence="12">
    <location>
        <begin position="9"/>
        <end position="21"/>
    </location>
</feature>
<keyword evidence="9" id="KW-0539">Nucleus</keyword>
<proteinExistence type="inferred from homology"/>
<dbReference type="Pfam" id="PF00632">
    <property type="entry name" value="HECT"/>
    <property type="match status" value="1"/>
</dbReference>
<accession>A0A4U0WPE1</accession>
<feature type="domain" description="HECT" evidence="13">
    <location>
        <begin position="738"/>
        <end position="1074"/>
    </location>
</feature>
<dbReference type="GO" id="GO:0000209">
    <property type="term" value="P:protein polyubiquitination"/>
    <property type="evidence" value="ECO:0007669"/>
    <property type="project" value="TreeGrafter"/>
</dbReference>
<evidence type="ECO:0000256" key="11">
    <source>
        <dbReference type="PROSITE-ProRule" id="PRU00104"/>
    </source>
</evidence>
<comment type="pathway">
    <text evidence="3">Protein modification; protein ubiquitination.</text>
</comment>
<dbReference type="PANTHER" id="PTHR11254">
    <property type="entry name" value="HECT DOMAIN UBIQUITIN-PROTEIN LIGASE"/>
    <property type="match status" value="1"/>
</dbReference>
<keyword evidence="8" id="KW-0509">mRNA transport</keyword>
<keyword evidence="5" id="KW-0813">Transport</keyword>
<evidence type="ECO:0000256" key="1">
    <source>
        <dbReference type="ARBA" id="ARBA00000885"/>
    </source>
</evidence>
<dbReference type="Gene3D" id="3.30.2160.10">
    <property type="entry name" value="Hect, E3 ligase catalytic domain"/>
    <property type="match status" value="1"/>
</dbReference>
<evidence type="ECO:0000256" key="8">
    <source>
        <dbReference type="ARBA" id="ARBA00022816"/>
    </source>
</evidence>
<dbReference type="InterPro" id="IPR000569">
    <property type="entry name" value="HECT_dom"/>
</dbReference>
<dbReference type="GO" id="GO:0061630">
    <property type="term" value="F:ubiquitin protein ligase activity"/>
    <property type="evidence" value="ECO:0007669"/>
    <property type="project" value="UniProtKB-EC"/>
</dbReference>
<feature type="region of interest" description="Disordered" evidence="12">
    <location>
        <begin position="135"/>
        <end position="156"/>
    </location>
</feature>
<evidence type="ECO:0000256" key="12">
    <source>
        <dbReference type="SAM" id="MobiDB-lite"/>
    </source>
</evidence>
<reference evidence="14 15" key="1">
    <citation type="submission" date="2017-03" db="EMBL/GenBank/DDBJ databases">
        <title>Genomes of endolithic fungi from Antarctica.</title>
        <authorList>
            <person name="Coleine C."/>
            <person name="Masonjones S."/>
            <person name="Stajich J.E."/>
        </authorList>
    </citation>
    <scope>NUCLEOTIDE SEQUENCE [LARGE SCALE GENOMIC DNA]</scope>
    <source>
        <strain evidence="14 15">CCFEE 5187</strain>
    </source>
</reference>
<name>A0A4U0WPE1_9PEZI</name>
<feature type="region of interest" description="Disordered" evidence="12">
    <location>
        <begin position="43"/>
        <end position="78"/>
    </location>
</feature>
<evidence type="ECO:0000256" key="5">
    <source>
        <dbReference type="ARBA" id="ARBA00022448"/>
    </source>
</evidence>
<dbReference type="FunFam" id="3.30.2160.10:FF:000001">
    <property type="entry name" value="E3 ubiquitin-protein ligase NEDD4-like"/>
    <property type="match status" value="1"/>
</dbReference>
<feature type="compositionally biased region" description="Basic and acidic residues" evidence="12">
    <location>
        <begin position="43"/>
        <end position="66"/>
    </location>
</feature>
<feature type="compositionally biased region" description="Low complexity" evidence="12">
    <location>
        <begin position="400"/>
        <end position="417"/>
    </location>
</feature>
<evidence type="ECO:0000256" key="7">
    <source>
        <dbReference type="ARBA" id="ARBA00022786"/>
    </source>
</evidence>
<comment type="similarity">
    <text evidence="10">Belongs to the UPL family. TOM1/PTR1 subfamily.</text>
</comment>
<evidence type="ECO:0000256" key="10">
    <source>
        <dbReference type="ARBA" id="ARBA00034494"/>
    </source>
</evidence>
<protein>
    <recommendedName>
        <fullName evidence="4">HECT-type E3 ubiquitin transferase</fullName>
        <ecNumber evidence="4">2.3.2.26</ecNumber>
    </recommendedName>
</protein>
<feature type="non-terminal residue" evidence="14">
    <location>
        <position position="1"/>
    </location>
</feature>
<feature type="region of interest" description="Disordered" evidence="12">
    <location>
        <begin position="399"/>
        <end position="418"/>
    </location>
</feature>
<dbReference type="InterPro" id="IPR025527">
    <property type="entry name" value="HUWE1/Rev1_UBM"/>
</dbReference>
<dbReference type="EMBL" id="NAJN01001167">
    <property type="protein sequence ID" value="TKA65202.1"/>
    <property type="molecule type" value="Genomic_DNA"/>
</dbReference>
<dbReference type="GO" id="GO:0051028">
    <property type="term" value="P:mRNA transport"/>
    <property type="evidence" value="ECO:0007669"/>
    <property type="project" value="UniProtKB-KW"/>
</dbReference>
<comment type="subcellular location">
    <subcellularLocation>
        <location evidence="2">Nucleus</location>
    </subcellularLocation>
</comment>
<evidence type="ECO:0000256" key="6">
    <source>
        <dbReference type="ARBA" id="ARBA00022679"/>
    </source>
</evidence>
<evidence type="ECO:0000259" key="13">
    <source>
        <dbReference type="PROSITE" id="PS50237"/>
    </source>
</evidence>
<dbReference type="GO" id="GO:0006511">
    <property type="term" value="P:ubiquitin-dependent protein catabolic process"/>
    <property type="evidence" value="ECO:0007669"/>
    <property type="project" value="TreeGrafter"/>
</dbReference>
<dbReference type="GO" id="GO:0005634">
    <property type="term" value="C:nucleus"/>
    <property type="evidence" value="ECO:0007669"/>
    <property type="project" value="UniProtKB-SubCell"/>
</dbReference>
<evidence type="ECO:0000256" key="2">
    <source>
        <dbReference type="ARBA" id="ARBA00004123"/>
    </source>
</evidence>
<dbReference type="Gene3D" id="3.30.2410.10">
    <property type="entry name" value="Hect, E3 ligase catalytic domain"/>
    <property type="match status" value="1"/>
</dbReference>
<keyword evidence="6" id="KW-0808">Transferase</keyword>
<evidence type="ECO:0000256" key="9">
    <source>
        <dbReference type="ARBA" id="ARBA00023242"/>
    </source>
</evidence>
<evidence type="ECO:0000313" key="14">
    <source>
        <dbReference type="EMBL" id="TKA65202.1"/>
    </source>
</evidence>
<keyword evidence="15" id="KW-1185">Reference proteome</keyword>
<dbReference type="SUPFAM" id="SSF56204">
    <property type="entry name" value="Hect, E3 ligase catalytic domain"/>
    <property type="match status" value="1"/>
</dbReference>
<dbReference type="Proteomes" id="UP000308768">
    <property type="component" value="Unassembled WGS sequence"/>
</dbReference>
<dbReference type="PROSITE" id="PS50237">
    <property type="entry name" value="HECT"/>
    <property type="match status" value="1"/>
</dbReference>
<dbReference type="InterPro" id="IPR035983">
    <property type="entry name" value="Hect_E3_ubiquitin_ligase"/>
</dbReference>